<accession>A0ACC3BPP1</accession>
<organism evidence="1 2">
    <name type="scientific">Pyropia yezoensis</name>
    <name type="common">Susabi-nori</name>
    <name type="synonym">Porphyra yezoensis</name>
    <dbReference type="NCBI Taxonomy" id="2788"/>
    <lineage>
        <taxon>Eukaryota</taxon>
        <taxon>Rhodophyta</taxon>
        <taxon>Bangiophyceae</taxon>
        <taxon>Bangiales</taxon>
        <taxon>Bangiaceae</taxon>
        <taxon>Pyropia</taxon>
    </lineage>
</organism>
<sequence length="91" mass="9356">MPACGACCYLGAPSAGGRDVAALLTAPADVAAYLAMVAPDGWCVHLDRASRGCTVYDARPRFCRATPAVFANLYGLEEEADFDAAAIAALS</sequence>
<evidence type="ECO:0000313" key="1">
    <source>
        <dbReference type="EMBL" id="KAK1859588.1"/>
    </source>
</evidence>
<proteinExistence type="predicted"/>
<dbReference type="EMBL" id="CM020618">
    <property type="protein sequence ID" value="KAK1859588.1"/>
    <property type="molecule type" value="Genomic_DNA"/>
</dbReference>
<dbReference type="Proteomes" id="UP000798662">
    <property type="component" value="Chromosome 1"/>
</dbReference>
<comment type="caution">
    <text evidence="1">The sequence shown here is derived from an EMBL/GenBank/DDBJ whole genome shotgun (WGS) entry which is preliminary data.</text>
</comment>
<evidence type="ECO:0000313" key="2">
    <source>
        <dbReference type="Proteomes" id="UP000798662"/>
    </source>
</evidence>
<gene>
    <name evidence="1" type="ORF">I4F81_002183</name>
</gene>
<protein>
    <submittedName>
        <fullName evidence="1">Uncharacterized protein</fullName>
    </submittedName>
</protein>
<reference evidence="1" key="1">
    <citation type="submission" date="2019-11" db="EMBL/GenBank/DDBJ databases">
        <title>Nori genome reveals adaptations in red seaweeds to the harsh intertidal environment.</title>
        <authorList>
            <person name="Wang D."/>
            <person name="Mao Y."/>
        </authorList>
    </citation>
    <scope>NUCLEOTIDE SEQUENCE</scope>
    <source>
        <tissue evidence="1">Gametophyte</tissue>
    </source>
</reference>
<keyword evidence="2" id="KW-1185">Reference proteome</keyword>
<name>A0ACC3BPP1_PYRYE</name>